<feature type="domain" description="Spermatogenesis-associated protein 20-like TRX" evidence="1">
    <location>
        <begin position="3"/>
        <end position="163"/>
    </location>
</feature>
<evidence type="ECO:0000313" key="2">
    <source>
        <dbReference type="EMBL" id="GGE65185.1"/>
    </source>
</evidence>
<dbReference type="PANTHER" id="PTHR42899">
    <property type="entry name" value="SPERMATOGENESIS-ASSOCIATED PROTEIN 20"/>
    <property type="match status" value="1"/>
</dbReference>
<evidence type="ECO:0000259" key="1">
    <source>
        <dbReference type="Pfam" id="PF03190"/>
    </source>
</evidence>
<reference evidence="2" key="2">
    <citation type="submission" date="2020-09" db="EMBL/GenBank/DDBJ databases">
        <authorList>
            <person name="Sun Q."/>
            <person name="Zhou Y."/>
        </authorList>
    </citation>
    <scope>NUCLEOTIDE SEQUENCE</scope>
    <source>
        <strain evidence="2">CGMCC 1.15388</strain>
    </source>
</reference>
<dbReference type="InterPro" id="IPR008928">
    <property type="entry name" value="6-hairpin_glycosidase_sf"/>
</dbReference>
<dbReference type="InterPro" id="IPR004879">
    <property type="entry name" value="Ssp411-like_TRX"/>
</dbReference>
<organism evidence="2 3">
    <name type="scientific">Nesterenkonia cremea</name>
    <dbReference type="NCBI Taxonomy" id="1882340"/>
    <lineage>
        <taxon>Bacteria</taxon>
        <taxon>Bacillati</taxon>
        <taxon>Actinomycetota</taxon>
        <taxon>Actinomycetes</taxon>
        <taxon>Micrococcales</taxon>
        <taxon>Micrococcaceae</taxon>
        <taxon>Nesterenkonia</taxon>
    </lineage>
</organism>
<dbReference type="InterPro" id="IPR036249">
    <property type="entry name" value="Thioredoxin-like_sf"/>
</dbReference>
<dbReference type="AlphaFoldDB" id="A0A917ARL7"/>
<dbReference type="Gene3D" id="3.40.30.10">
    <property type="entry name" value="Glutaredoxin"/>
    <property type="match status" value="1"/>
</dbReference>
<evidence type="ECO:0000313" key="3">
    <source>
        <dbReference type="Proteomes" id="UP000633136"/>
    </source>
</evidence>
<reference evidence="2" key="1">
    <citation type="journal article" date="2014" name="Int. J. Syst. Evol. Microbiol.">
        <title>Complete genome sequence of Corynebacterium casei LMG S-19264T (=DSM 44701T), isolated from a smear-ripened cheese.</title>
        <authorList>
            <consortium name="US DOE Joint Genome Institute (JGI-PGF)"/>
            <person name="Walter F."/>
            <person name="Albersmeier A."/>
            <person name="Kalinowski J."/>
            <person name="Ruckert C."/>
        </authorList>
    </citation>
    <scope>NUCLEOTIDE SEQUENCE</scope>
    <source>
        <strain evidence="2">CGMCC 1.15388</strain>
    </source>
</reference>
<dbReference type="PIRSF" id="PIRSF006402">
    <property type="entry name" value="UCP006402_thioredoxin"/>
    <property type="match status" value="1"/>
</dbReference>
<dbReference type="Proteomes" id="UP000633136">
    <property type="component" value="Unassembled WGS sequence"/>
</dbReference>
<dbReference type="RefSeq" id="WP_188683381.1">
    <property type="nucleotide sequence ID" value="NZ_BMIS01000003.1"/>
</dbReference>
<sequence>MGQRLATAQSAYLRQHAENPVDWWPWSAEAFEEAQRRDVPVFISIGYAACHWCHVMAAESFEDPEVAQLLAQRFVSIKVDREEHPDVDDTYMAAVQAMTGQGGWPMSVFTTGEGRVFHAGTYFPPRRRGQIPSFTEVLDAVHTAWTQRREEVDQSAEQIARSLSQQRRQQAQIATAVDSGGEATSPAEAFRSAATQALEALAEQEDSVHGGFGSAPKFPPSPLLGHLLEEGAWEASREGSQTAAGLALRTLEAMSRSALFDQVEGGFARYATDRGWQLPHFEKMLYDNAQLIGHYARLSVHPAADAEQQAEGERIARMSIDWLRERLLLGAAAEETGPADVAEAAGAEADEPASGLLASSLDADTVDESGEHHEGSTYLFSDMELVEAARAAGLSEAQAQLLGMLNRGVPADEHALASGAPLNITEHTPRTVHFQEPLRGDDLARWQRVLPELRRRRELRDQPARDEKVVAAWNAQAVASLAEASALWADGELLRFAEQLGERLWGRHAEILGSGEQETALIRRTSYAGQPGAALGTLSDHAQMVNACFALASAGAGAEAGQAGPAGWVERARVVLNTILQRFVRREAGERETLVLLESADESGLLAQAQQGVADASPFDGPEPSSVAALAQALQTAEALQTDDSLGLGELSLASAEILHHVAFAAPKAPQLVGASMRAAARGARQSPAFRVIGGSAEDVAAVRRAGALYGIPVEPVPAGVVGEGAPLQLSICLNGAEAMLCLPPVGSVEDALAAIG</sequence>
<accession>A0A917ARL7</accession>
<dbReference type="CDD" id="cd02955">
    <property type="entry name" value="SSP411"/>
    <property type="match status" value="1"/>
</dbReference>
<dbReference type="SUPFAM" id="SSF52833">
    <property type="entry name" value="Thioredoxin-like"/>
    <property type="match status" value="1"/>
</dbReference>
<keyword evidence="3" id="KW-1185">Reference proteome</keyword>
<comment type="caution">
    <text evidence="2">The sequence shown here is derived from an EMBL/GenBank/DDBJ whole genome shotgun (WGS) entry which is preliminary data.</text>
</comment>
<dbReference type="SUPFAM" id="SSF48208">
    <property type="entry name" value="Six-hairpin glycosidases"/>
    <property type="match status" value="1"/>
</dbReference>
<dbReference type="InterPro" id="IPR024705">
    <property type="entry name" value="Ssp411"/>
</dbReference>
<protein>
    <submittedName>
        <fullName evidence="2">Thioredoxin domain-containing protein</fullName>
    </submittedName>
</protein>
<dbReference type="PANTHER" id="PTHR42899:SF1">
    <property type="entry name" value="SPERMATOGENESIS-ASSOCIATED PROTEIN 20"/>
    <property type="match status" value="1"/>
</dbReference>
<name>A0A917ARL7_9MICC</name>
<proteinExistence type="predicted"/>
<dbReference type="GO" id="GO:0005975">
    <property type="term" value="P:carbohydrate metabolic process"/>
    <property type="evidence" value="ECO:0007669"/>
    <property type="project" value="InterPro"/>
</dbReference>
<gene>
    <name evidence="2" type="ORF">GCM10011401_10460</name>
</gene>
<dbReference type="Pfam" id="PF03190">
    <property type="entry name" value="Thioredox_DsbH"/>
    <property type="match status" value="1"/>
</dbReference>
<dbReference type="EMBL" id="BMIS01000003">
    <property type="protein sequence ID" value="GGE65185.1"/>
    <property type="molecule type" value="Genomic_DNA"/>
</dbReference>